<sequence length="107" mass="11013">KKLLMVPLLGSGAVSVSVTGSVTGSVCASVSREYVKLTSFSSTISLIRSSVLYSISIGASLDVANDSCILFGGSMAALLLEKRAKKLPLFPKGFDSEVVVVVVLASS</sequence>
<keyword evidence="2" id="KW-1185">Reference proteome</keyword>
<feature type="non-terminal residue" evidence="1">
    <location>
        <position position="1"/>
    </location>
</feature>
<dbReference type="EMBL" id="JAEUBG010004732">
    <property type="protein sequence ID" value="KAH3680475.1"/>
    <property type="molecule type" value="Genomic_DNA"/>
</dbReference>
<gene>
    <name evidence="1" type="ORF">WICPIJ_008267</name>
</gene>
<dbReference type="Proteomes" id="UP000774326">
    <property type="component" value="Unassembled WGS sequence"/>
</dbReference>
<name>A0A9P8PZN2_WICPI</name>
<dbReference type="AlphaFoldDB" id="A0A9P8PZN2"/>
<protein>
    <submittedName>
        <fullName evidence="1">Uncharacterized protein</fullName>
    </submittedName>
</protein>
<evidence type="ECO:0000313" key="1">
    <source>
        <dbReference type="EMBL" id="KAH3680475.1"/>
    </source>
</evidence>
<proteinExistence type="predicted"/>
<reference evidence="1" key="2">
    <citation type="submission" date="2021-01" db="EMBL/GenBank/DDBJ databases">
        <authorList>
            <person name="Schikora-Tamarit M.A."/>
        </authorList>
    </citation>
    <scope>NUCLEOTIDE SEQUENCE</scope>
    <source>
        <strain evidence="1">CBS2887</strain>
    </source>
</reference>
<reference evidence="1" key="1">
    <citation type="journal article" date="2021" name="Open Biol.">
        <title>Shared evolutionary footprints suggest mitochondrial oxidative damage underlies multiple complex I losses in fungi.</title>
        <authorList>
            <person name="Schikora-Tamarit M.A."/>
            <person name="Marcet-Houben M."/>
            <person name="Nosek J."/>
            <person name="Gabaldon T."/>
        </authorList>
    </citation>
    <scope>NUCLEOTIDE SEQUENCE</scope>
    <source>
        <strain evidence="1">CBS2887</strain>
    </source>
</reference>
<evidence type="ECO:0000313" key="2">
    <source>
        <dbReference type="Proteomes" id="UP000774326"/>
    </source>
</evidence>
<organism evidence="1 2">
    <name type="scientific">Wickerhamomyces pijperi</name>
    <name type="common">Yeast</name>
    <name type="synonym">Pichia pijperi</name>
    <dbReference type="NCBI Taxonomy" id="599730"/>
    <lineage>
        <taxon>Eukaryota</taxon>
        <taxon>Fungi</taxon>
        <taxon>Dikarya</taxon>
        <taxon>Ascomycota</taxon>
        <taxon>Saccharomycotina</taxon>
        <taxon>Saccharomycetes</taxon>
        <taxon>Phaffomycetales</taxon>
        <taxon>Wickerhamomycetaceae</taxon>
        <taxon>Wickerhamomyces</taxon>
    </lineage>
</organism>
<comment type="caution">
    <text evidence="1">The sequence shown here is derived from an EMBL/GenBank/DDBJ whole genome shotgun (WGS) entry which is preliminary data.</text>
</comment>
<accession>A0A9P8PZN2</accession>